<evidence type="ECO:0000313" key="3">
    <source>
        <dbReference type="Proteomes" id="UP000176409"/>
    </source>
</evidence>
<keyword evidence="1" id="KW-0812">Transmembrane</keyword>
<feature type="transmembrane region" description="Helical" evidence="1">
    <location>
        <begin position="310"/>
        <end position="328"/>
    </location>
</feature>
<dbReference type="PANTHER" id="PTHR38454">
    <property type="entry name" value="INTEGRAL MEMBRANE PROTEIN-RELATED"/>
    <property type="match status" value="1"/>
</dbReference>
<proteinExistence type="predicted"/>
<feature type="transmembrane region" description="Helical" evidence="1">
    <location>
        <begin position="404"/>
        <end position="424"/>
    </location>
</feature>
<feature type="transmembrane region" description="Helical" evidence="1">
    <location>
        <begin position="7"/>
        <end position="30"/>
    </location>
</feature>
<accession>A0A1F6B1W8</accession>
<dbReference type="STRING" id="1798396.A2973_03045"/>
<feature type="transmembrane region" description="Helical" evidence="1">
    <location>
        <begin position="73"/>
        <end position="96"/>
    </location>
</feature>
<dbReference type="Proteomes" id="UP000176409">
    <property type="component" value="Unassembled WGS sequence"/>
</dbReference>
<feature type="transmembrane region" description="Helical" evidence="1">
    <location>
        <begin position="103"/>
        <end position="125"/>
    </location>
</feature>
<evidence type="ECO:0000313" key="2">
    <source>
        <dbReference type="EMBL" id="OGG30722.1"/>
    </source>
</evidence>
<feature type="transmembrane region" description="Helical" evidence="1">
    <location>
        <begin position="340"/>
        <end position="362"/>
    </location>
</feature>
<keyword evidence="1" id="KW-1133">Transmembrane helix</keyword>
<feature type="transmembrane region" description="Helical" evidence="1">
    <location>
        <begin position="702"/>
        <end position="729"/>
    </location>
</feature>
<dbReference type="PANTHER" id="PTHR38454:SF1">
    <property type="entry name" value="INTEGRAL MEMBRANE PROTEIN"/>
    <property type="match status" value="1"/>
</dbReference>
<dbReference type="Pfam" id="PF09586">
    <property type="entry name" value="YfhO"/>
    <property type="match status" value="1"/>
</dbReference>
<name>A0A1F6B1W8_9BACT</name>
<evidence type="ECO:0008006" key="4">
    <source>
        <dbReference type="Google" id="ProtNLM"/>
    </source>
</evidence>
<evidence type="ECO:0000256" key="1">
    <source>
        <dbReference type="SAM" id="Phobius"/>
    </source>
</evidence>
<sequence>MKKLRLIWPDIAIATVLCLLALVYFVPLLWPEMKLLVTPDFGRSDSWHYSFQSKFMLWQSLQSNRLPLWEPRIGMGFPLFAEGPVGALFIPNMLLFKFLPNPVLAYNVSFMVTFAWFGVGMYLWLRYLGCTRPTSLFGACTAMASGIVIPRLTQYTVVQSISMMPWIFLATHAVVRKPRITSSTLLALAVSQQIMIGFPQITFITIVFSFGYFLFLIKHSTPRPLRSLAYLSLSYIGALGLSAVQLVPSYEFLQATAARGGFPPETASYFSYPWKHLKTLFSPFALGNPRLGTYPPFSTFDGSIFWENTGYIGLAPIALAVFGVVFLLKKTSLRPLQLFFWGATLVSLLLMTGKYSPLYLIYSLWPFNLFRVPSRFLTIFVLSLIVQACLTTTAIEHKFSRSRLVSSMILIILSANLLLLGKSWQDYHAFVPAAAWLSPPPTIAAISPKDRVLTIGAEASHNSIFLKEGWKTIEPYAFLRNTLSPNTNVYWNIYQKDVYTARTLERTALFDTLLSHGMHIEANIATISAKTEKYLTILGVNILISTVPLNSPGLVKTADITQGQTTITRFRNEDALPRAYIATQPIVATSLAKARSAFEDISFIPGTSVLTHLPLLLPTQPAVPTKKAHVTVTDPSPDQVTVDVGDNPTDGVLVLTDAYYPGWQATLDGSRTPVYAVNIRQRGVLVPKGSHQILFFYRPQSFMLGLLVTLVTIAIIGVLWGFPLIALFFHIGKTAHWP</sequence>
<comment type="caution">
    <text evidence="2">The sequence shown here is derived from an EMBL/GenBank/DDBJ whole genome shotgun (WGS) entry which is preliminary data.</text>
</comment>
<dbReference type="AlphaFoldDB" id="A0A1F6B1W8"/>
<dbReference type="InterPro" id="IPR018580">
    <property type="entry name" value="Uncharacterised_YfhO"/>
</dbReference>
<reference evidence="2 3" key="1">
    <citation type="journal article" date="2016" name="Nat. Commun.">
        <title>Thousands of microbial genomes shed light on interconnected biogeochemical processes in an aquifer system.</title>
        <authorList>
            <person name="Anantharaman K."/>
            <person name="Brown C.T."/>
            <person name="Hug L.A."/>
            <person name="Sharon I."/>
            <person name="Castelle C.J."/>
            <person name="Probst A.J."/>
            <person name="Thomas B.C."/>
            <person name="Singh A."/>
            <person name="Wilkins M.J."/>
            <person name="Karaoz U."/>
            <person name="Brodie E.L."/>
            <person name="Williams K.H."/>
            <person name="Hubbard S.S."/>
            <person name="Banfield J.F."/>
        </authorList>
    </citation>
    <scope>NUCLEOTIDE SEQUENCE [LARGE SCALE GENOMIC DNA]</scope>
</reference>
<gene>
    <name evidence="2" type="ORF">A2973_03045</name>
</gene>
<feature type="transmembrane region" description="Helical" evidence="1">
    <location>
        <begin position="374"/>
        <end position="392"/>
    </location>
</feature>
<feature type="transmembrane region" description="Helical" evidence="1">
    <location>
        <begin position="228"/>
        <end position="247"/>
    </location>
</feature>
<feature type="transmembrane region" description="Helical" evidence="1">
    <location>
        <begin position="195"/>
        <end position="216"/>
    </location>
</feature>
<dbReference type="EMBL" id="MFJZ01000006">
    <property type="protein sequence ID" value="OGG30722.1"/>
    <property type="molecule type" value="Genomic_DNA"/>
</dbReference>
<protein>
    <recommendedName>
        <fullName evidence="4">Membrane protein 6-pyruvoyl-tetrahydropterin synthase-related domain-containing protein</fullName>
    </recommendedName>
</protein>
<keyword evidence="1" id="KW-0472">Membrane</keyword>
<organism evidence="2 3">
    <name type="scientific">Candidatus Gottesmanbacteria bacterium RIFCSPLOWO2_01_FULL_49_10</name>
    <dbReference type="NCBI Taxonomy" id="1798396"/>
    <lineage>
        <taxon>Bacteria</taxon>
        <taxon>Candidatus Gottesmaniibacteriota</taxon>
    </lineage>
</organism>